<proteinExistence type="predicted"/>
<feature type="region of interest" description="Disordered" evidence="1">
    <location>
        <begin position="143"/>
        <end position="184"/>
    </location>
</feature>
<dbReference type="PANTHER" id="PTHR34555">
    <property type="entry name" value="INTEGRAL MEMBRANE HEMOLYSIN-III-LIKE PROTEIN"/>
    <property type="match status" value="1"/>
</dbReference>
<dbReference type="Proteomes" id="UP001162541">
    <property type="component" value="Chromosome 7"/>
</dbReference>
<evidence type="ECO:0000313" key="5">
    <source>
        <dbReference type="Proteomes" id="UP001162541"/>
    </source>
</evidence>
<organism evidence="3 4">
    <name type="scientific">Marchantia polymorpha subsp. ruderalis</name>
    <dbReference type="NCBI Taxonomy" id="1480154"/>
    <lineage>
        <taxon>Eukaryota</taxon>
        <taxon>Viridiplantae</taxon>
        <taxon>Streptophyta</taxon>
        <taxon>Embryophyta</taxon>
        <taxon>Marchantiophyta</taxon>
        <taxon>Marchantiopsida</taxon>
        <taxon>Marchantiidae</taxon>
        <taxon>Marchantiales</taxon>
        <taxon>Marchantiaceae</taxon>
        <taxon>Marchantia</taxon>
    </lineage>
</organism>
<feature type="region of interest" description="Disordered" evidence="1">
    <location>
        <begin position="430"/>
        <end position="478"/>
    </location>
</feature>
<accession>A0A176VLN4</accession>
<evidence type="ECO:0000313" key="4">
    <source>
        <dbReference type="Proteomes" id="UP000077202"/>
    </source>
</evidence>
<evidence type="ECO:0000313" key="3">
    <source>
        <dbReference type="EMBL" id="OAE21477.1"/>
    </source>
</evidence>
<reference evidence="2" key="2">
    <citation type="journal article" date="2019" name="Curr. Biol.">
        <title>Chromatin organization in early land plants reveals an ancestral association between H3K27me3, transposons, and constitutive heterochromatin.</title>
        <authorList>
            <person name="Montgomery S.A."/>
            <person name="Tanizawa Y."/>
            <person name="Galik B."/>
            <person name="Wang N."/>
            <person name="Ito T."/>
            <person name="Mochizuki T."/>
            <person name="Akimcheva S."/>
            <person name="Bowman J."/>
            <person name="Cognat V."/>
            <person name="Drouard L."/>
            <person name="Ekker H."/>
            <person name="Houng S."/>
            <person name="Kohchi T."/>
            <person name="Lin S."/>
            <person name="Liu L.D."/>
            <person name="Nakamura Y."/>
            <person name="Valeeva L.R."/>
            <person name="Shakirov E.V."/>
            <person name="Shippen D.E."/>
            <person name="Wei W."/>
            <person name="Yagura M."/>
            <person name="Yamaoka S."/>
            <person name="Yamato K.T."/>
            <person name="Liu C."/>
            <person name="Berger F."/>
        </authorList>
    </citation>
    <scope>NUCLEOTIDE SEQUENCE [LARGE SCALE GENOMIC DNA]</scope>
    <source>
        <strain evidence="2">Tak-1</strain>
    </source>
</reference>
<reference evidence="5" key="3">
    <citation type="journal article" date="2020" name="Curr. Biol.">
        <title>Chromatin organization in early land plants reveals an ancestral association between H3K27me3, transposons, and constitutive heterochromatin.</title>
        <authorList>
            <person name="Montgomery S.A."/>
            <person name="Tanizawa Y."/>
            <person name="Galik B."/>
            <person name="Wang N."/>
            <person name="Ito T."/>
            <person name="Mochizuki T."/>
            <person name="Akimcheva S."/>
            <person name="Bowman J.L."/>
            <person name="Cognat V."/>
            <person name="Marechal-Drouard L."/>
            <person name="Ekker H."/>
            <person name="Hong S.F."/>
            <person name="Kohchi T."/>
            <person name="Lin S.S."/>
            <person name="Liu L.D."/>
            <person name="Nakamura Y."/>
            <person name="Valeeva L.R."/>
            <person name="Shakirov E.V."/>
            <person name="Shippen D.E."/>
            <person name="Wei W.L."/>
            <person name="Yagura M."/>
            <person name="Yamaoka S."/>
            <person name="Yamato K.T."/>
            <person name="Liu C."/>
            <person name="Berger F."/>
        </authorList>
    </citation>
    <scope>NUCLEOTIDE SEQUENCE [LARGE SCALE GENOMIC DNA]</scope>
    <source>
        <strain evidence="5">Tak-1</strain>
    </source>
</reference>
<protein>
    <submittedName>
        <fullName evidence="3">Uncharacterized protein</fullName>
    </submittedName>
</protein>
<feature type="region of interest" description="Disordered" evidence="1">
    <location>
        <begin position="395"/>
        <end position="418"/>
    </location>
</feature>
<evidence type="ECO:0000313" key="2">
    <source>
        <dbReference type="EMBL" id="BBN16141.1"/>
    </source>
</evidence>
<feature type="compositionally biased region" description="Polar residues" evidence="1">
    <location>
        <begin position="608"/>
        <end position="620"/>
    </location>
</feature>
<reference evidence="3 4" key="1">
    <citation type="submission" date="2016-03" db="EMBL/GenBank/DDBJ databases">
        <title>Mechanisms controlling the formation of the plant cell surface in tip-growing cells are functionally conserved among land plants.</title>
        <authorList>
            <person name="Honkanen S."/>
            <person name="Jones V.A."/>
            <person name="Morieri G."/>
            <person name="Champion C."/>
            <person name="Hetherington A.J."/>
            <person name="Kelly S."/>
            <person name="Saint-Marcoux D."/>
            <person name="Proust H."/>
            <person name="Prescott H."/>
            <person name="Dolan L."/>
        </authorList>
    </citation>
    <scope>NUCLEOTIDE SEQUENCE [LARGE SCALE GENOMIC DNA]</scope>
    <source>
        <strain evidence="4">cv. Tak-1 and cv. Tak-2</strain>
        <tissue evidence="3">Whole gametophyte</tissue>
    </source>
</reference>
<dbReference type="AlphaFoldDB" id="A0A176VLN4"/>
<feature type="compositionally biased region" description="Basic residues" evidence="1">
    <location>
        <begin position="456"/>
        <end position="466"/>
    </location>
</feature>
<name>A0A176VLN4_MARPO</name>
<feature type="compositionally biased region" description="Polar residues" evidence="1">
    <location>
        <begin position="172"/>
        <end position="184"/>
    </location>
</feature>
<gene>
    <name evidence="3" type="ORF">AXG93_613s1140</name>
    <name evidence="2" type="ORF">Mp_7g03770</name>
</gene>
<dbReference type="Proteomes" id="UP000077202">
    <property type="component" value="Unassembled WGS sequence"/>
</dbReference>
<feature type="compositionally biased region" description="Basic and acidic residues" evidence="1">
    <location>
        <begin position="433"/>
        <end position="445"/>
    </location>
</feature>
<dbReference type="EMBL" id="AP019872">
    <property type="protein sequence ID" value="BBN16141.1"/>
    <property type="molecule type" value="Genomic_DNA"/>
</dbReference>
<sequence>MTSAVEQAGNDHPVGFPPHRDGPVSQSHFSQFWYRTNSIPEPITVISPSMGASTPPPRGVLKLDVYGSSAKDMTHDLPHWMDSKRGHTQSATRLEITPEAGPSTPMKCPPRQLIEPPNSLHQFSPGSSYVALFDKRSKLTWARQEQSPNIPAGANYPVPASSNRGTDHSGLQRDSVQVQKESQKENVMSLTVLNSALHMISTSKGGASPSTGSSPIGQPPSIRALATIAETKSKTTHPDDSILQLQLRHEPCSRSPVTSPEKYCGDRRAHHEAVGGSDSTSHGVKQEALNRPSRVNDGAWNPVRPGSKSGAHEFSHPPQGHESARSMINSLRLFQPRRQATQESQGSLDLHADLSLALQPATESTHHAMWHGSESPSILLAQKWSEVISPKPDTYLTAHSNQCSGSTNSTPSAPQTPAESLSLFHLMPSSDTVGREQSRTDDERMGGLNDGTASTGRKRKQFRKVHKTADYSPGASSAIELNNPAEYADLRDQIKKRVKRENSELVPLANLSSAQEPLEDTDAEPTSFQLWLETSETVSHPKKHDFFPDKPRCADATVPSPSQESPLRKARLCGTGSPSLFKDSRNFSRDGLRYQNGVVRDNAAAGSFDTTAPNKATLHSMSPFPPRQPSAATEMLEDTELGLGRPSTLNPSVAECIRSLPQVVKTLGEQGEEATCGDASWQRSKLFTVPAHAPMPICHPTFSAGEPSLPLSLSCFAEPVRNPPARSPVASTPKPEEEWGKSLALSATPVAPVPPHSSPAGPPMTFQDRFVLLQAYLKHCDEVGTSQNAQALRNLSPAARSGVAVELESKAMWLSIEEGLEMKRLNHINVMGWGTKASQFSQGDEGATPRGRRLPVPGDMRPLPFFSPTLPARVPSGVLSVATTPTPFT</sequence>
<feature type="region of interest" description="Disordered" evidence="1">
    <location>
        <begin position="1"/>
        <end position="26"/>
    </location>
</feature>
<feature type="region of interest" description="Disordered" evidence="1">
    <location>
        <begin position="251"/>
        <end position="323"/>
    </location>
</feature>
<evidence type="ECO:0000256" key="1">
    <source>
        <dbReference type="SAM" id="MobiDB-lite"/>
    </source>
</evidence>
<feature type="compositionally biased region" description="Basic and acidic residues" evidence="1">
    <location>
        <begin position="263"/>
        <end position="273"/>
    </location>
</feature>
<dbReference type="PANTHER" id="PTHR34555:SF1">
    <property type="entry name" value="INTEGRAL MEMBRANE HEMOLYSIN-III-LIKE PROTEIN"/>
    <property type="match status" value="1"/>
</dbReference>
<keyword evidence="4" id="KW-1185">Reference proteome</keyword>
<feature type="compositionally biased region" description="Polar residues" evidence="1">
    <location>
        <begin position="397"/>
        <end position="418"/>
    </location>
</feature>
<feature type="region of interest" description="Disordered" evidence="1">
    <location>
        <begin position="605"/>
        <end position="630"/>
    </location>
</feature>
<dbReference type="EMBL" id="LVLJ01003426">
    <property type="protein sequence ID" value="OAE21477.1"/>
    <property type="molecule type" value="Genomic_DNA"/>
</dbReference>